<feature type="region of interest" description="Disordered" evidence="8">
    <location>
        <begin position="381"/>
        <end position="416"/>
    </location>
</feature>
<feature type="compositionally biased region" description="Polar residues" evidence="8">
    <location>
        <begin position="844"/>
        <end position="865"/>
    </location>
</feature>
<reference evidence="10 11" key="1">
    <citation type="journal article" date="2008" name="Nature">
        <title>The Trichoplax genome and the nature of placozoans.</title>
        <authorList>
            <person name="Srivastava M."/>
            <person name="Begovic E."/>
            <person name="Chapman J."/>
            <person name="Putnam N.H."/>
            <person name="Hellsten U."/>
            <person name="Kawashima T."/>
            <person name="Kuo A."/>
            <person name="Mitros T."/>
            <person name="Salamov A."/>
            <person name="Carpenter M.L."/>
            <person name="Signorovitch A.Y."/>
            <person name="Moreno M.A."/>
            <person name="Kamm K."/>
            <person name="Grimwood J."/>
            <person name="Schmutz J."/>
            <person name="Shapiro H."/>
            <person name="Grigoriev I.V."/>
            <person name="Buss L.W."/>
            <person name="Schierwater B."/>
            <person name="Dellaporta S.L."/>
            <person name="Rokhsar D.S."/>
        </authorList>
    </citation>
    <scope>NUCLEOTIDE SEQUENCE [LARGE SCALE GENOMIC DNA]</scope>
    <source>
        <strain evidence="10 11">Grell-BS-1999</strain>
    </source>
</reference>
<dbReference type="GO" id="GO:0006281">
    <property type="term" value="P:DNA repair"/>
    <property type="evidence" value="ECO:0007669"/>
    <property type="project" value="UniProtKB-KW"/>
</dbReference>
<feature type="region of interest" description="Disordered" evidence="8">
    <location>
        <begin position="709"/>
        <end position="731"/>
    </location>
</feature>
<evidence type="ECO:0000256" key="3">
    <source>
        <dbReference type="ARBA" id="ARBA00022763"/>
    </source>
</evidence>
<evidence type="ECO:0000256" key="4">
    <source>
        <dbReference type="ARBA" id="ARBA00023172"/>
    </source>
</evidence>
<dbReference type="Proteomes" id="UP000009022">
    <property type="component" value="Unassembled WGS sequence"/>
</dbReference>
<comment type="subcellular location">
    <subcellularLocation>
        <location evidence="1">Nucleus</location>
    </subcellularLocation>
</comment>
<evidence type="ECO:0000313" key="10">
    <source>
        <dbReference type="EMBL" id="EDV19342.1"/>
    </source>
</evidence>
<name>B3SD63_TRIAD</name>
<dbReference type="EMBL" id="DS985276">
    <property type="protein sequence ID" value="EDV19342.1"/>
    <property type="molecule type" value="Genomic_DNA"/>
</dbReference>
<dbReference type="Pfam" id="PF09494">
    <property type="entry name" value="Slx4"/>
    <property type="match status" value="1"/>
</dbReference>
<dbReference type="HOGENOM" id="CLU_305732_0_0_1"/>
<dbReference type="InterPro" id="IPR000210">
    <property type="entry name" value="BTB/POZ_dom"/>
</dbReference>
<evidence type="ECO:0000256" key="8">
    <source>
        <dbReference type="SAM" id="MobiDB-lite"/>
    </source>
</evidence>
<dbReference type="CTD" id="6759389"/>
<keyword evidence="6" id="KW-0539">Nucleus</keyword>
<evidence type="ECO:0000256" key="1">
    <source>
        <dbReference type="ARBA" id="ARBA00004123"/>
    </source>
</evidence>
<dbReference type="InterPro" id="IPR011333">
    <property type="entry name" value="SKP1/BTB/POZ_sf"/>
</dbReference>
<dbReference type="PANTHER" id="PTHR21541">
    <property type="entry name" value="BTB POZ DOMAIN CONTAINING 12"/>
    <property type="match status" value="1"/>
</dbReference>
<keyword evidence="5" id="KW-0234">DNA repair</keyword>
<dbReference type="GeneID" id="6759389"/>
<dbReference type="InterPro" id="IPR018574">
    <property type="entry name" value="Structure-sp_endonuc_su_Slx4"/>
</dbReference>
<evidence type="ECO:0000259" key="9">
    <source>
        <dbReference type="PROSITE" id="PS50097"/>
    </source>
</evidence>
<evidence type="ECO:0000256" key="2">
    <source>
        <dbReference type="ARBA" id="ARBA00006661"/>
    </source>
</evidence>
<dbReference type="PhylomeDB" id="B3SD63"/>
<feature type="region of interest" description="Disordered" evidence="8">
    <location>
        <begin position="1"/>
        <end position="32"/>
    </location>
</feature>
<dbReference type="SUPFAM" id="SSF54695">
    <property type="entry name" value="POZ domain"/>
    <property type="match status" value="1"/>
</dbReference>
<feature type="compositionally biased region" description="Polar residues" evidence="8">
    <location>
        <begin position="381"/>
        <end position="396"/>
    </location>
</feature>
<accession>B3SD63</accession>
<dbReference type="PANTHER" id="PTHR21541:SF3">
    <property type="entry name" value="STRUCTURE-SPECIFIC ENDONUCLEASE SUBUNIT SLX4"/>
    <property type="match status" value="1"/>
</dbReference>
<dbReference type="GO" id="GO:0006260">
    <property type="term" value="P:DNA replication"/>
    <property type="evidence" value="ECO:0007669"/>
    <property type="project" value="InterPro"/>
</dbReference>
<feature type="region of interest" description="Disordered" evidence="8">
    <location>
        <begin position="844"/>
        <end position="882"/>
    </location>
</feature>
<dbReference type="InParanoid" id="B3SD63"/>
<dbReference type="Gene3D" id="3.30.710.10">
    <property type="entry name" value="Potassium Channel Kv1.1, Chain A"/>
    <property type="match status" value="1"/>
</dbReference>
<dbReference type="STRING" id="10228.B3SD63"/>
<keyword evidence="3" id="KW-0227">DNA damage</keyword>
<dbReference type="CDD" id="cd22999">
    <property type="entry name" value="SAP_SLX4"/>
    <property type="match status" value="1"/>
</dbReference>
<dbReference type="Pfam" id="PF00651">
    <property type="entry name" value="BTB"/>
    <property type="match status" value="1"/>
</dbReference>
<evidence type="ECO:0000256" key="5">
    <source>
        <dbReference type="ARBA" id="ARBA00023204"/>
    </source>
</evidence>
<feature type="domain" description="BTB" evidence="9">
    <location>
        <begin position="505"/>
        <end position="572"/>
    </location>
</feature>
<protein>
    <recommendedName>
        <fullName evidence="7">Structure-specific endonuclease subunit SLX4</fullName>
    </recommendedName>
</protein>
<feature type="region of interest" description="Disordered" evidence="8">
    <location>
        <begin position="451"/>
        <end position="478"/>
    </location>
</feature>
<dbReference type="SMART" id="SM00225">
    <property type="entry name" value="BTB"/>
    <property type="match status" value="1"/>
</dbReference>
<feature type="compositionally biased region" description="Basic and acidic residues" evidence="8">
    <location>
        <begin position="309"/>
        <end position="319"/>
    </location>
</feature>
<keyword evidence="11" id="KW-1185">Reference proteome</keyword>
<dbReference type="OrthoDB" id="5576441at2759"/>
<organism evidence="10 11">
    <name type="scientific">Trichoplax adhaerens</name>
    <name type="common">Trichoplax reptans</name>
    <dbReference type="NCBI Taxonomy" id="10228"/>
    <lineage>
        <taxon>Eukaryota</taxon>
        <taxon>Metazoa</taxon>
        <taxon>Placozoa</taxon>
        <taxon>Uniplacotomia</taxon>
        <taxon>Trichoplacea</taxon>
        <taxon>Trichoplacidae</taxon>
        <taxon>Trichoplax</taxon>
    </lineage>
</organism>
<sequence>MASQDSQQDSSSQAKRKLKLRKSTTMASSHTTIQTNSAIHLTTTPTNHAAIQPNSIIHPTTTTPSSDTVIQPNSAIHPTTTPSSNIVIQPSSATTAPTVNPIQAVEASSSGRVCPVCLEMISLGQEDGMELFNLHVNQCLDHHRSSQMSSSGKKTADTCDADSIVAAQILQDEKENEEKSMQILSEFCPVCGRLLCNLSMEAKQRHVDQCCQSQTNKQEKPLAPAATKSIACPVCGKDLSRIKNHLIHIKRCGQAHGITTEQLIRCCQQKGFTDLGQNLNEPKAKPAKRKTLSKVDEETQLALAMSASMHDKSKREKDNTFALPGDLTSVGNKKRRKKGFKEMPQLLLCSEEEAKENIARNACRLLQENEENDIQLTQSMSSSKLSNLYTKPQESIPSPDKPKWTPEVSSTSTTTTTCPTSSIWSLSANLTPNKNVDNFYVNQLLPDQKSISQTSKSKLQSTHLKNEPSIPDVKNENNEPNAILTDIRSQLLQDFTLMLRNDNFCDVTIVTKDEEKVMAHACILAARSPYLYKEFHSYGNDCKYEVILNDFSAAVVKALLLYMYTGSVNFTSEILIDVAKLSKKLKLRHLCRYVKSLFDSSSNVIDNTKETTVNQEMNDNNSSQSIADEDISLDIIDLTQITPHKPVTTESTDSSCVGHLMEQSQRKESNSHLSQEEVLVVSSKSDHEDSIAISDDILVLSQDNLRKIADGSPQSMHENPAENSDDNEDFQFIDDGGYNADLDFFLLRDESPTVVEDPKADIDHFSASQDRNLEFETSLSATLTAKGSPHYPSSNTTNQRLVTDYSTPELKNQLQKYGVKPLPKRQMIAKLEQINQYLNDAATQSDKSDCDANSQNSASYGSCKSSLVADDDENSETDDILSTQEIRESNIADRISDFIKSNRAVYMSVLKYEPLELRDLHRLLKASSIKCPRQKLPAILDQLGVMFSMQRNTATGNKKDNNLSSKESEG</sequence>
<dbReference type="OMA" id="MAHACIL"/>
<comment type="similarity">
    <text evidence="2">Belongs to the SLX4 family.</text>
</comment>
<keyword evidence="4" id="KW-0233">DNA recombination</keyword>
<feature type="compositionally biased region" description="Polar residues" evidence="8">
    <location>
        <begin position="23"/>
        <end position="32"/>
    </location>
</feature>
<feature type="compositionally biased region" description="Low complexity" evidence="8">
    <location>
        <begin position="1"/>
        <end position="13"/>
    </location>
</feature>
<feature type="compositionally biased region" description="Acidic residues" evidence="8">
    <location>
        <begin position="869"/>
        <end position="879"/>
    </location>
</feature>
<feature type="compositionally biased region" description="Polar residues" evidence="8">
    <location>
        <begin position="451"/>
        <end position="463"/>
    </location>
</feature>
<evidence type="ECO:0000313" key="11">
    <source>
        <dbReference type="Proteomes" id="UP000009022"/>
    </source>
</evidence>
<evidence type="ECO:0000256" key="7">
    <source>
        <dbReference type="ARBA" id="ARBA00029496"/>
    </source>
</evidence>
<feature type="region of interest" description="Disordered" evidence="8">
    <location>
        <begin position="661"/>
        <end position="685"/>
    </location>
</feature>
<dbReference type="CDD" id="cd18186">
    <property type="entry name" value="BTB_POZ_ZBTB_KLHL-like"/>
    <property type="match status" value="1"/>
</dbReference>
<dbReference type="KEGG" id="tad:TRIADDRAFT_62221"/>
<gene>
    <name evidence="10" type="ORF">TRIADDRAFT_62221</name>
</gene>
<evidence type="ECO:0000256" key="6">
    <source>
        <dbReference type="ARBA" id="ARBA00023242"/>
    </source>
</evidence>
<dbReference type="GO" id="GO:0033557">
    <property type="term" value="C:Slx1-Slx4 complex"/>
    <property type="evidence" value="ECO:0000318"/>
    <property type="project" value="GO_Central"/>
</dbReference>
<proteinExistence type="inferred from homology"/>
<dbReference type="AlphaFoldDB" id="B3SD63"/>
<feature type="region of interest" description="Disordered" evidence="8">
    <location>
        <begin position="307"/>
        <end position="336"/>
    </location>
</feature>
<dbReference type="RefSeq" id="XP_002118193.1">
    <property type="nucleotide sequence ID" value="XM_002118157.1"/>
</dbReference>
<dbReference type="PROSITE" id="PS50097">
    <property type="entry name" value="BTB"/>
    <property type="match status" value="1"/>
</dbReference>
<dbReference type="GO" id="GO:0000712">
    <property type="term" value="P:resolution of meiotic recombination intermediates"/>
    <property type="evidence" value="ECO:0000318"/>
    <property type="project" value="GO_Central"/>
</dbReference>